<evidence type="ECO:0000313" key="4">
    <source>
        <dbReference type="EMBL" id="AIL45594.1"/>
    </source>
</evidence>
<name>A0A077EHI2_9FLAO</name>
<reference evidence="4" key="2">
    <citation type="journal article" date="2015" name="Genome Biol. Evol.">
        <title>Complete Genome Sequence and Transcriptomic Analysis of the Novel Pathogen Elizabethkingia anophelis in Response to Oxidative Stress.</title>
        <authorList>
            <person name="Li Y."/>
            <person name="Liu Y."/>
            <person name="Chew S.C."/>
            <person name="Tay M."/>
            <person name="Salido M.M."/>
            <person name="Teo J."/>
            <person name="Lauro F.M."/>
            <person name="Givskov M."/>
            <person name="Yang L."/>
        </authorList>
    </citation>
    <scope>NUCLEOTIDE SEQUENCE</scope>
    <source>
        <strain evidence="4">NUHP1</strain>
    </source>
</reference>
<dbReference type="PANTHER" id="PTHR42901:SF1">
    <property type="entry name" value="ALCOHOL DEHYDROGENASE"/>
    <property type="match status" value="1"/>
</dbReference>
<organism evidence="4 5">
    <name type="scientific">Elizabethkingia anophelis NUHP1</name>
    <dbReference type="NCBI Taxonomy" id="1338011"/>
    <lineage>
        <taxon>Bacteria</taxon>
        <taxon>Pseudomonadati</taxon>
        <taxon>Bacteroidota</taxon>
        <taxon>Flavobacteriia</taxon>
        <taxon>Flavobacteriales</taxon>
        <taxon>Weeksellaceae</taxon>
        <taxon>Elizabethkingia</taxon>
    </lineage>
</organism>
<dbReference type="Gene3D" id="3.40.50.720">
    <property type="entry name" value="NAD(P)-binding Rossmann-like Domain"/>
    <property type="match status" value="1"/>
</dbReference>
<evidence type="ECO:0000313" key="5">
    <source>
        <dbReference type="Proteomes" id="UP000028933"/>
    </source>
</evidence>
<dbReference type="PRINTS" id="PR00081">
    <property type="entry name" value="GDHRDH"/>
</dbReference>
<evidence type="ECO:0000256" key="1">
    <source>
        <dbReference type="ARBA" id="ARBA00006484"/>
    </source>
</evidence>
<proteinExistence type="inferred from homology"/>
<dbReference type="AlphaFoldDB" id="A0A077EHI2"/>
<sequence length="262" mass="29315">MKDSYAVITGASQGLGRAFAAELAKENNNLILVSLPGQNLKEFAEELQTEYLVKTSCYETDLSIKENVLDLSEWINSKFSIHMLINNAGIGGSKKFSDASGSYIEKIIQLNVLATSLLTHQLLPNLQKSSKAYVLNVSSLAAFSPIGYKTVYPASKAFIHSFSRGLYQELKDTNVFVSVVNPGPMKTNAEVSRRIEEQGFGARITCLDPQRVARYCIRRLKKRDTVIMVNHVSWLLLKILPIWLKMPMLTNKIKREINIVTS</sequence>
<dbReference type="PIRSF" id="PIRSF000126">
    <property type="entry name" value="11-beta-HSD1"/>
    <property type="match status" value="1"/>
</dbReference>
<evidence type="ECO:0000256" key="3">
    <source>
        <dbReference type="RuleBase" id="RU000363"/>
    </source>
</evidence>
<dbReference type="STRING" id="1338011.BD94_1819"/>
<dbReference type="SUPFAM" id="SSF51735">
    <property type="entry name" value="NAD(P)-binding Rossmann-fold domains"/>
    <property type="match status" value="1"/>
</dbReference>
<dbReference type="GO" id="GO:0016491">
    <property type="term" value="F:oxidoreductase activity"/>
    <property type="evidence" value="ECO:0007669"/>
    <property type="project" value="UniProtKB-KW"/>
</dbReference>
<gene>
    <name evidence="4" type="ORF">BD94_1819</name>
</gene>
<dbReference type="Pfam" id="PF00106">
    <property type="entry name" value="adh_short"/>
    <property type="match status" value="1"/>
</dbReference>
<comment type="similarity">
    <text evidence="1 3">Belongs to the short-chain dehydrogenases/reductases (SDR) family.</text>
</comment>
<dbReference type="KEGG" id="eao:BD94_1819"/>
<dbReference type="RefSeq" id="WP_024564499.1">
    <property type="nucleotide sequence ID" value="NZ_CP007547.1"/>
</dbReference>
<protein>
    <submittedName>
        <fullName evidence="4">Short-chain dehydrogenase/reductase SDR</fullName>
    </submittedName>
</protein>
<evidence type="ECO:0000256" key="2">
    <source>
        <dbReference type="ARBA" id="ARBA00023002"/>
    </source>
</evidence>
<dbReference type="EMBL" id="CP007547">
    <property type="protein sequence ID" value="AIL45594.1"/>
    <property type="molecule type" value="Genomic_DNA"/>
</dbReference>
<keyword evidence="2" id="KW-0560">Oxidoreductase</keyword>
<dbReference type="InterPro" id="IPR036291">
    <property type="entry name" value="NAD(P)-bd_dom_sf"/>
</dbReference>
<dbReference type="PANTHER" id="PTHR42901">
    <property type="entry name" value="ALCOHOL DEHYDROGENASE"/>
    <property type="match status" value="1"/>
</dbReference>
<dbReference type="InterPro" id="IPR002347">
    <property type="entry name" value="SDR_fam"/>
</dbReference>
<reference evidence="4" key="1">
    <citation type="journal article" date="2013" name="Lancet">
        <title>First case of E anophelis outbreak in an intensive-care unit.</title>
        <authorList>
            <person name="Teo J."/>
            <person name="Tan S.Y."/>
            <person name="Tay M."/>
            <person name="Ding Y."/>
            <person name="Kjelleberg S."/>
            <person name="Givskov M."/>
            <person name="Lin R.T."/>
            <person name="Yang L."/>
        </authorList>
    </citation>
    <scope>NUCLEOTIDE SEQUENCE [LARGE SCALE GENOMIC DNA]</scope>
    <source>
        <strain evidence="4">NUHP1</strain>
    </source>
</reference>
<dbReference type="PRINTS" id="PR00080">
    <property type="entry name" value="SDRFAMILY"/>
</dbReference>
<accession>A0A077EHI2</accession>
<dbReference type="HOGENOM" id="CLU_010194_2_1_10"/>
<dbReference type="Proteomes" id="UP000028933">
    <property type="component" value="Chromosome"/>
</dbReference>
<dbReference type="eggNOG" id="COG0300">
    <property type="taxonomic scope" value="Bacteria"/>
</dbReference>